<keyword evidence="2" id="KW-1185">Reference proteome</keyword>
<name>A0A0B4HA85_METGA</name>
<proteinExistence type="predicted"/>
<evidence type="ECO:0000313" key="1">
    <source>
        <dbReference type="EMBL" id="KID86731.1"/>
    </source>
</evidence>
<dbReference type="AlphaFoldDB" id="A0A0B4HA85"/>
<dbReference type="HOGENOM" id="CLU_2831708_0_0_1"/>
<comment type="caution">
    <text evidence="1">The sequence shown here is derived from an EMBL/GenBank/DDBJ whole genome shotgun (WGS) entry which is preliminary data.</text>
</comment>
<sequence>MPTIISTIRTLAIGLNLDMFSQNCHVSSSQNPLSKKPFGASSSEVTLKSKFDVFKGVVFANGTTLD</sequence>
<gene>
    <name evidence="1" type="ORF">MGU_06203</name>
</gene>
<protein>
    <submittedName>
        <fullName evidence="1">Uncharacterized protein</fullName>
    </submittedName>
</protein>
<reference evidence="1 2" key="1">
    <citation type="journal article" date="2014" name="Proc. Natl. Acad. Sci. U.S.A.">
        <title>Trajectory and genomic determinants of fungal-pathogen speciation and host adaptation.</title>
        <authorList>
            <person name="Hu X."/>
            <person name="Xiao G."/>
            <person name="Zheng P."/>
            <person name="Shang Y."/>
            <person name="Su Y."/>
            <person name="Zhang X."/>
            <person name="Liu X."/>
            <person name="Zhan S."/>
            <person name="St Leger R.J."/>
            <person name="Wang C."/>
        </authorList>
    </citation>
    <scope>NUCLEOTIDE SEQUENCE [LARGE SCALE GENOMIC DNA]</scope>
    <source>
        <strain evidence="1 2">ARSEF 977</strain>
    </source>
</reference>
<organism evidence="1 2">
    <name type="scientific">Metarhizium guizhouense (strain ARSEF 977)</name>
    <dbReference type="NCBI Taxonomy" id="1276136"/>
    <lineage>
        <taxon>Eukaryota</taxon>
        <taxon>Fungi</taxon>
        <taxon>Dikarya</taxon>
        <taxon>Ascomycota</taxon>
        <taxon>Pezizomycotina</taxon>
        <taxon>Sordariomycetes</taxon>
        <taxon>Hypocreomycetidae</taxon>
        <taxon>Hypocreales</taxon>
        <taxon>Clavicipitaceae</taxon>
        <taxon>Metarhizium</taxon>
    </lineage>
</organism>
<dbReference type="EMBL" id="AZNH01000020">
    <property type="protein sequence ID" value="KID86731.1"/>
    <property type="molecule type" value="Genomic_DNA"/>
</dbReference>
<accession>A0A0B4HA85</accession>
<dbReference type="Proteomes" id="UP000031192">
    <property type="component" value="Unassembled WGS sequence"/>
</dbReference>
<evidence type="ECO:0000313" key="2">
    <source>
        <dbReference type="Proteomes" id="UP000031192"/>
    </source>
</evidence>